<evidence type="ECO:0000259" key="2">
    <source>
        <dbReference type="Pfam" id="PF03372"/>
    </source>
</evidence>
<dbReference type="PANTHER" id="PTHR14859">
    <property type="entry name" value="CALCOFLUOR WHITE HYPERSENSITIVE PROTEIN PRECURSOR"/>
    <property type="match status" value="1"/>
</dbReference>
<gene>
    <name evidence="3" type="ORF">EZJ43_15020</name>
</gene>
<keyword evidence="3" id="KW-0540">Nuclease</keyword>
<dbReference type="GO" id="GO:0004519">
    <property type="term" value="F:endonuclease activity"/>
    <property type="evidence" value="ECO:0007669"/>
    <property type="project" value="UniProtKB-KW"/>
</dbReference>
<accession>A0A4R5MI33</accession>
<protein>
    <submittedName>
        <fullName evidence="3">Endonuclease</fullName>
    </submittedName>
</protein>
<keyword evidence="1" id="KW-0472">Membrane</keyword>
<evidence type="ECO:0000313" key="4">
    <source>
        <dbReference type="Proteomes" id="UP000295668"/>
    </source>
</evidence>
<feature type="transmembrane region" description="Helical" evidence="1">
    <location>
        <begin position="68"/>
        <end position="85"/>
    </location>
</feature>
<evidence type="ECO:0000313" key="3">
    <source>
        <dbReference type="EMBL" id="TDG35208.1"/>
    </source>
</evidence>
<dbReference type="PANTHER" id="PTHR14859:SF15">
    <property type="entry name" value="ENDONUCLEASE_EXONUCLEASE_PHOSPHATASE DOMAIN-CONTAINING PROTEIN"/>
    <property type="match status" value="1"/>
</dbReference>
<dbReference type="EMBL" id="SJCY01000012">
    <property type="protein sequence ID" value="TDG35208.1"/>
    <property type="molecule type" value="Genomic_DNA"/>
</dbReference>
<keyword evidence="3" id="KW-0255">Endonuclease</keyword>
<evidence type="ECO:0000256" key="1">
    <source>
        <dbReference type="SAM" id="Phobius"/>
    </source>
</evidence>
<reference evidence="3 4" key="1">
    <citation type="submission" date="2019-02" db="EMBL/GenBank/DDBJ databases">
        <title>Pedobacter sp. nov., a novel speices isolated from soil of pinguins habitat in Antarcitica.</title>
        <authorList>
            <person name="He R.-H."/>
        </authorList>
    </citation>
    <scope>NUCLEOTIDE SEQUENCE [LARGE SCALE GENOMIC DNA]</scope>
    <source>
        <strain evidence="3 4">E01020</strain>
    </source>
</reference>
<dbReference type="Proteomes" id="UP000295668">
    <property type="component" value="Unassembled WGS sequence"/>
</dbReference>
<dbReference type="CDD" id="cd09084">
    <property type="entry name" value="EEP-2"/>
    <property type="match status" value="1"/>
</dbReference>
<dbReference type="Gene3D" id="3.60.10.10">
    <property type="entry name" value="Endonuclease/exonuclease/phosphatase"/>
    <property type="match status" value="1"/>
</dbReference>
<dbReference type="InterPro" id="IPR051916">
    <property type="entry name" value="GPI-anchor_lipid_remodeler"/>
</dbReference>
<feature type="transmembrane region" description="Helical" evidence="1">
    <location>
        <begin position="12"/>
        <end position="33"/>
    </location>
</feature>
<dbReference type="RefSeq" id="WP_133263534.1">
    <property type="nucleotide sequence ID" value="NZ_SJCY01000012.1"/>
</dbReference>
<name>A0A4R5MI33_9SPHI</name>
<dbReference type="OrthoDB" id="635146at2"/>
<dbReference type="SUPFAM" id="SSF56219">
    <property type="entry name" value="DNase I-like"/>
    <property type="match status" value="1"/>
</dbReference>
<dbReference type="InterPro" id="IPR036691">
    <property type="entry name" value="Endo/exonu/phosph_ase_sf"/>
</dbReference>
<keyword evidence="3" id="KW-0378">Hydrolase</keyword>
<proteinExistence type="predicted"/>
<dbReference type="GO" id="GO:0006506">
    <property type="term" value="P:GPI anchor biosynthetic process"/>
    <property type="evidence" value="ECO:0007669"/>
    <property type="project" value="TreeGrafter"/>
</dbReference>
<dbReference type="InterPro" id="IPR005135">
    <property type="entry name" value="Endo/exonuclease/phosphatase"/>
</dbReference>
<feature type="domain" description="Endonuclease/exonuclease/phosphatase" evidence="2">
    <location>
        <begin position="108"/>
        <end position="357"/>
    </location>
</feature>
<dbReference type="GO" id="GO:0016020">
    <property type="term" value="C:membrane"/>
    <property type="evidence" value="ECO:0007669"/>
    <property type="project" value="GOC"/>
</dbReference>
<keyword evidence="4" id="KW-1185">Reference proteome</keyword>
<organism evidence="3 4">
    <name type="scientific">Pedobacter changchengzhani</name>
    <dbReference type="NCBI Taxonomy" id="2529274"/>
    <lineage>
        <taxon>Bacteria</taxon>
        <taxon>Pseudomonadati</taxon>
        <taxon>Bacteroidota</taxon>
        <taxon>Sphingobacteriia</taxon>
        <taxon>Sphingobacteriales</taxon>
        <taxon>Sphingobacteriaceae</taxon>
        <taxon>Pedobacter</taxon>
    </lineage>
</organism>
<feature type="transmembrane region" description="Helical" evidence="1">
    <location>
        <begin position="39"/>
        <end position="61"/>
    </location>
</feature>
<dbReference type="Pfam" id="PF03372">
    <property type="entry name" value="Exo_endo_phos"/>
    <property type="match status" value="1"/>
</dbReference>
<keyword evidence="1" id="KW-0812">Transmembrane</keyword>
<comment type="caution">
    <text evidence="3">The sequence shown here is derived from an EMBL/GenBank/DDBJ whole genome shotgun (WGS) entry which is preliminary data.</text>
</comment>
<keyword evidence="1" id="KW-1133">Transmembrane helix</keyword>
<sequence length="368" mass="42041">MNKSKYSFFDKIIVLIALMFAVALFLGIIAGVSDPRKHIYIAFFGLAYPYSLVANFIFLLYWLLRKKWILSFLTILIIGYGYSSGKATFNFGGSEGNGTKAENSIRIMTYNVHSFKAFGENNTQPVRTKMFQVVKDQNPDIICFQEFFTRPKGAYNTIDSLKSLLNLDHYYFLPVLKNDYESYGLAIFSKYPIKNTGVINFDSSLSENSSIYADVAVNGKILRIYNVHFQSISFEKQDYDYLDKVKAMKTDVQPTKRILRMLKSAFLKRSEQVDLMKAEMATCKTPYLIAGDFNDTPASYAVTQITKGLNNSFIKKGAGWGKTYNGKFPNFQIDYIATTKDLDVVNYHITEAKLSDHFPVRVDLKWKP</sequence>
<dbReference type="AlphaFoldDB" id="A0A4R5MI33"/>